<dbReference type="GO" id="GO:0005886">
    <property type="term" value="C:plasma membrane"/>
    <property type="evidence" value="ECO:0007669"/>
    <property type="project" value="TreeGrafter"/>
</dbReference>
<dbReference type="RefSeq" id="WP_076613984.1">
    <property type="nucleotide sequence ID" value="NZ_CP019323.1"/>
</dbReference>
<dbReference type="PANTHER" id="PTHR43243">
    <property type="entry name" value="INNER MEMBRANE TRANSPORTER YGJI-RELATED"/>
    <property type="match status" value="1"/>
</dbReference>
<accession>A0A1P8Q0T9</accession>
<dbReference type="KEGG" id="lalw:BTM29_02425"/>
<evidence type="ECO:0000313" key="7">
    <source>
        <dbReference type="EMBL" id="APX71480.1"/>
    </source>
</evidence>
<keyword evidence="3 6" id="KW-0812">Transmembrane</keyword>
<dbReference type="GO" id="GO:0015171">
    <property type="term" value="F:amino acid transmembrane transporter activity"/>
    <property type="evidence" value="ECO:0007669"/>
    <property type="project" value="TreeGrafter"/>
</dbReference>
<dbReference type="EMBL" id="CP019323">
    <property type="protein sequence ID" value="APX71480.1"/>
    <property type="molecule type" value="Genomic_DNA"/>
</dbReference>
<feature type="transmembrane region" description="Helical" evidence="6">
    <location>
        <begin position="60"/>
        <end position="80"/>
    </location>
</feature>
<evidence type="ECO:0000256" key="6">
    <source>
        <dbReference type="SAM" id="Phobius"/>
    </source>
</evidence>
<protein>
    <submittedName>
        <fullName evidence="7">Amino acid permease</fullName>
    </submittedName>
</protein>
<dbReference type="AlphaFoldDB" id="A0A1P8Q0T9"/>
<feature type="transmembrane region" description="Helical" evidence="6">
    <location>
        <begin position="226"/>
        <end position="243"/>
    </location>
</feature>
<evidence type="ECO:0000256" key="3">
    <source>
        <dbReference type="ARBA" id="ARBA00022692"/>
    </source>
</evidence>
<comment type="subcellular location">
    <subcellularLocation>
        <location evidence="1">Membrane</location>
        <topology evidence="1">Multi-pass membrane protein</topology>
    </subcellularLocation>
</comment>
<dbReference type="Pfam" id="PF13520">
    <property type="entry name" value="AA_permease_2"/>
    <property type="match status" value="1"/>
</dbReference>
<name>A0A1P8Q0T9_9LACO</name>
<feature type="transmembrane region" description="Helical" evidence="6">
    <location>
        <begin position="301"/>
        <end position="330"/>
    </location>
</feature>
<evidence type="ECO:0000256" key="2">
    <source>
        <dbReference type="ARBA" id="ARBA00022448"/>
    </source>
</evidence>
<feature type="transmembrane region" description="Helical" evidence="6">
    <location>
        <begin position="255"/>
        <end position="281"/>
    </location>
</feature>
<keyword evidence="2" id="KW-0813">Transport</keyword>
<feature type="transmembrane region" description="Helical" evidence="6">
    <location>
        <begin position="186"/>
        <end position="206"/>
    </location>
</feature>
<evidence type="ECO:0000313" key="8">
    <source>
        <dbReference type="Proteomes" id="UP000187499"/>
    </source>
</evidence>
<feature type="transmembrane region" description="Helical" evidence="6">
    <location>
        <begin position="350"/>
        <end position="371"/>
    </location>
</feature>
<feature type="transmembrane region" description="Helical" evidence="6">
    <location>
        <begin position="377"/>
        <end position="396"/>
    </location>
</feature>
<dbReference type="PANTHER" id="PTHR43243:SF4">
    <property type="entry name" value="CATIONIC AMINO ACID TRANSPORTER 4"/>
    <property type="match status" value="1"/>
</dbReference>
<gene>
    <name evidence="7" type="ORF">BTM29_02425</name>
</gene>
<reference evidence="8" key="1">
    <citation type="submission" date="2016-12" db="EMBL/GenBank/DDBJ databases">
        <authorList>
            <person name="Jung M.Y."/>
            <person name="Lee S.H."/>
        </authorList>
    </citation>
    <scope>NUCLEOTIDE SEQUENCE [LARGE SCALE GENOMIC DNA]</scope>
    <source>
        <strain evidence="8">WiKim39</strain>
    </source>
</reference>
<evidence type="ECO:0000256" key="4">
    <source>
        <dbReference type="ARBA" id="ARBA00022989"/>
    </source>
</evidence>
<feature type="transmembrane region" description="Helical" evidence="6">
    <location>
        <begin position="30"/>
        <end position="54"/>
    </location>
</feature>
<dbReference type="InterPro" id="IPR002293">
    <property type="entry name" value="AA/rel_permease1"/>
</dbReference>
<organism evidence="7 8">
    <name type="scientific">Companilactobacillus allii</name>
    <dbReference type="NCBI Taxonomy" id="1847728"/>
    <lineage>
        <taxon>Bacteria</taxon>
        <taxon>Bacillati</taxon>
        <taxon>Bacillota</taxon>
        <taxon>Bacilli</taxon>
        <taxon>Lactobacillales</taxon>
        <taxon>Lactobacillaceae</taxon>
        <taxon>Companilactobacillus</taxon>
    </lineage>
</organism>
<dbReference type="OrthoDB" id="9762947at2"/>
<keyword evidence="5 6" id="KW-0472">Membrane</keyword>
<feature type="transmembrane region" description="Helical" evidence="6">
    <location>
        <begin position="408"/>
        <end position="429"/>
    </location>
</feature>
<evidence type="ECO:0000256" key="5">
    <source>
        <dbReference type="ARBA" id="ARBA00023136"/>
    </source>
</evidence>
<dbReference type="Proteomes" id="UP000187499">
    <property type="component" value="Chromosome"/>
</dbReference>
<dbReference type="PIRSF" id="PIRSF006060">
    <property type="entry name" value="AA_transporter"/>
    <property type="match status" value="1"/>
</dbReference>
<sequence length="471" mass="50768">MPSFFRKKDVINDLKNKDTVLERTLGSKDLIIMGVGVIVGSGIFITPGIIAANYAGPGVIFTYLFAALVCIGAAFCYSEFASTIPLAGSAYTYSYSVYGEVVAWIVGWSLVSEYLFAAASTAVSWSAYFRNLLAGFGITLPKALQSAANTSGNSQGRFDIIAFVIVLLATVLLLQGLTESVKINAIMVYVKIFVILLFVVVAAFFVKPKNYSPFLPFGWSGIGKGASVAFYAFLGFDVVSTASEEVKNPKRNMPIGIIASLLIVAVLYSLVSFVLVGAVNYKQLNVADPVAHALNILNQNWASGIISLGAVMGMTTVLLVIMYGGTRLIYSFSRDGLLPKGFKSVNKNSIPANSTVLVGLAAAIAAAVLPIEKITELVNIGTLLAFASTSIGVIFLRHGKNTRDLKPAFKVPLYPIFPLISFFACIYLMTQLQPFTWHMYGIWTGIGLVIYFGYGYGHSLINKKKANSKRI</sequence>
<feature type="transmembrane region" description="Helical" evidence="6">
    <location>
        <begin position="101"/>
        <end position="123"/>
    </location>
</feature>
<evidence type="ECO:0000256" key="1">
    <source>
        <dbReference type="ARBA" id="ARBA00004141"/>
    </source>
</evidence>
<dbReference type="Gene3D" id="1.20.1740.10">
    <property type="entry name" value="Amino acid/polyamine transporter I"/>
    <property type="match status" value="1"/>
</dbReference>
<keyword evidence="4 6" id="KW-1133">Transmembrane helix</keyword>
<proteinExistence type="predicted"/>
<keyword evidence="8" id="KW-1185">Reference proteome</keyword>
<feature type="transmembrane region" description="Helical" evidence="6">
    <location>
        <begin position="156"/>
        <end position="174"/>
    </location>
</feature>
<feature type="transmembrane region" description="Helical" evidence="6">
    <location>
        <begin position="441"/>
        <end position="461"/>
    </location>
</feature>